<reference evidence="1" key="1">
    <citation type="submission" date="2020-04" db="EMBL/GenBank/DDBJ databases">
        <title>A chromosome-scale assembly and high-density genetic map of the yellow drum (Nibea albiflora) genome.</title>
        <authorList>
            <person name="Xu D."/>
            <person name="Zhang W."/>
            <person name="Chen R."/>
            <person name="Tan P."/>
            <person name="Wang L."/>
            <person name="Song H."/>
            <person name="Tian L."/>
            <person name="Zhu Q."/>
            <person name="Wang B."/>
        </authorList>
    </citation>
    <scope>NUCLEOTIDE SEQUENCE</scope>
    <source>
        <strain evidence="1">ZJHYS-2018</strain>
    </source>
</reference>
<organism evidence="1 2">
    <name type="scientific">Nibea albiflora</name>
    <name type="common">Yellow drum</name>
    <name type="synonym">Corvina albiflora</name>
    <dbReference type="NCBI Taxonomy" id="240163"/>
    <lineage>
        <taxon>Eukaryota</taxon>
        <taxon>Metazoa</taxon>
        <taxon>Chordata</taxon>
        <taxon>Craniata</taxon>
        <taxon>Vertebrata</taxon>
        <taxon>Euteleostomi</taxon>
        <taxon>Actinopterygii</taxon>
        <taxon>Neopterygii</taxon>
        <taxon>Teleostei</taxon>
        <taxon>Neoteleostei</taxon>
        <taxon>Acanthomorphata</taxon>
        <taxon>Eupercaria</taxon>
        <taxon>Sciaenidae</taxon>
        <taxon>Nibea</taxon>
    </lineage>
</organism>
<accession>A0ACB7EYQ1</accession>
<dbReference type="EMBL" id="CM024808">
    <property type="protein sequence ID" value="KAG8007006.1"/>
    <property type="molecule type" value="Genomic_DNA"/>
</dbReference>
<gene>
    <name evidence="1" type="primary">HS3ST3B1</name>
    <name evidence="1" type="ORF">GBF38_023110</name>
</gene>
<comment type="caution">
    <text evidence="1">The sequence shown here is derived from an EMBL/GenBank/DDBJ whole genome shotgun (WGS) entry which is preliminary data.</text>
</comment>
<name>A0ACB7EYQ1_NIBAL</name>
<dbReference type="Proteomes" id="UP000805704">
    <property type="component" value="Chromosome 20"/>
</dbReference>
<evidence type="ECO:0000313" key="1">
    <source>
        <dbReference type="EMBL" id="KAG8007006.1"/>
    </source>
</evidence>
<sequence>MGCSGCRVRFNFGKVLSKVSVFFTMVLIFTYFFYCLTGLCDSAPRALYSQQALDYDILDDHRRVLDDLRPSPRLLPDAPSYWNGTATADAEQVDAPGQQQQQQQPVSDNGIPVSNTFGTKRFPQAIIIGVKKGGTRALLEFLRIHPDVRAVGAEPHFFDRFYDKGLEWYR</sequence>
<evidence type="ECO:0000313" key="2">
    <source>
        <dbReference type="Proteomes" id="UP000805704"/>
    </source>
</evidence>
<protein>
    <submittedName>
        <fullName evidence="1">Heparan sulfate glucosamine 3-O-sulfotransferase 3B1</fullName>
    </submittedName>
</protein>
<proteinExistence type="predicted"/>
<keyword evidence="2" id="KW-1185">Reference proteome</keyword>